<dbReference type="InterPro" id="IPR035965">
    <property type="entry name" value="PAS-like_dom_sf"/>
</dbReference>
<keyword evidence="6" id="KW-0472">Membrane</keyword>
<organism evidence="9 10">
    <name type="scientific">Sediminicurvatus halobius</name>
    <dbReference type="NCBI Taxonomy" id="2182432"/>
    <lineage>
        <taxon>Bacteria</taxon>
        <taxon>Pseudomonadati</taxon>
        <taxon>Pseudomonadota</taxon>
        <taxon>Gammaproteobacteria</taxon>
        <taxon>Chromatiales</taxon>
        <taxon>Ectothiorhodospiraceae</taxon>
        <taxon>Sediminicurvatus</taxon>
    </lineage>
</organism>
<keyword evidence="2 4" id="KW-0807">Transducer</keyword>
<dbReference type="CDD" id="cd11386">
    <property type="entry name" value="MCP_signal"/>
    <property type="match status" value="1"/>
</dbReference>
<comment type="similarity">
    <text evidence="3">Belongs to the methyl-accepting chemotaxis (MCP) protein family.</text>
</comment>
<dbReference type="InterPro" id="IPR013655">
    <property type="entry name" value="PAS_fold_3"/>
</dbReference>
<feature type="domain" description="PAS" evidence="8">
    <location>
        <begin position="25"/>
        <end position="76"/>
    </location>
</feature>
<dbReference type="OrthoDB" id="9781845at2"/>
<name>A0A2U2MWM4_9GAMM</name>
<dbReference type="SMART" id="SM00091">
    <property type="entry name" value="PAS"/>
    <property type="match status" value="1"/>
</dbReference>
<evidence type="ECO:0000256" key="6">
    <source>
        <dbReference type="SAM" id="Phobius"/>
    </source>
</evidence>
<keyword evidence="10" id="KW-1185">Reference proteome</keyword>
<evidence type="ECO:0000313" key="9">
    <source>
        <dbReference type="EMBL" id="PWG61222.1"/>
    </source>
</evidence>
<dbReference type="PROSITE" id="PS50112">
    <property type="entry name" value="PAS"/>
    <property type="match status" value="1"/>
</dbReference>
<keyword evidence="6" id="KW-0812">Transmembrane</keyword>
<dbReference type="PROSITE" id="PS50111">
    <property type="entry name" value="CHEMOTAXIS_TRANSDUC_2"/>
    <property type="match status" value="1"/>
</dbReference>
<evidence type="ECO:0000256" key="4">
    <source>
        <dbReference type="PROSITE-ProRule" id="PRU00284"/>
    </source>
</evidence>
<evidence type="ECO:0000256" key="5">
    <source>
        <dbReference type="SAM" id="MobiDB-lite"/>
    </source>
</evidence>
<dbReference type="GO" id="GO:0006935">
    <property type="term" value="P:chemotaxis"/>
    <property type="evidence" value="ECO:0007669"/>
    <property type="project" value="UniProtKB-ARBA"/>
</dbReference>
<dbReference type="InterPro" id="IPR000014">
    <property type="entry name" value="PAS"/>
</dbReference>
<comment type="caution">
    <text evidence="9">The sequence shown here is derived from an EMBL/GenBank/DDBJ whole genome shotgun (WGS) entry which is preliminary data.</text>
</comment>
<dbReference type="InterPro" id="IPR004089">
    <property type="entry name" value="MCPsignal_dom"/>
</dbReference>
<keyword evidence="6" id="KW-1133">Transmembrane helix</keyword>
<dbReference type="Pfam" id="PF08447">
    <property type="entry name" value="PAS_3"/>
    <property type="match status" value="1"/>
</dbReference>
<dbReference type="FunFam" id="1.10.287.950:FF:000001">
    <property type="entry name" value="Methyl-accepting chemotaxis sensory transducer"/>
    <property type="match status" value="1"/>
</dbReference>
<dbReference type="NCBIfam" id="TIGR00229">
    <property type="entry name" value="sensory_box"/>
    <property type="match status" value="1"/>
</dbReference>
<dbReference type="Proteomes" id="UP000245474">
    <property type="component" value="Unassembled WGS sequence"/>
</dbReference>
<feature type="compositionally biased region" description="Low complexity" evidence="5">
    <location>
        <begin position="308"/>
        <end position="319"/>
    </location>
</feature>
<feature type="transmembrane region" description="Helical" evidence="6">
    <location>
        <begin position="157"/>
        <end position="178"/>
    </location>
</feature>
<dbReference type="GO" id="GO:0007165">
    <property type="term" value="P:signal transduction"/>
    <property type="evidence" value="ECO:0007669"/>
    <property type="project" value="UniProtKB-KW"/>
</dbReference>
<evidence type="ECO:0000256" key="1">
    <source>
        <dbReference type="ARBA" id="ARBA00004370"/>
    </source>
</evidence>
<dbReference type="Gene3D" id="3.30.450.20">
    <property type="entry name" value="PAS domain"/>
    <property type="match status" value="1"/>
</dbReference>
<evidence type="ECO:0000313" key="10">
    <source>
        <dbReference type="Proteomes" id="UP000245474"/>
    </source>
</evidence>
<feature type="region of interest" description="Disordered" evidence="5">
    <location>
        <begin position="306"/>
        <end position="326"/>
    </location>
</feature>
<protein>
    <submittedName>
        <fullName evidence="9">Chemotaxis protein</fullName>
    </submittedName>
</protein>
<dbReference type="Pfam" id="PF00015">
    <property type="entry name" value="MCPsignal"/>
    <property type="match status" value="1"/>
</dbReference>
<evidence type="ECO:0000256" key="2">
    <source>
        <dbReference type="ARBA" id="ARBA00023224"/>
    </source>
</evidence>
<dbReference type="SMART" id="SM00283">
    <property type="entry name" value="MA"/>
    <property type="match status" value="1"/>
</dbReference>
<evidence type="ECO:0000256" key="3">
    <source>
        <dbReference type="ARBA" id="ARBA00029447"/>
    </source>
</evidence>
<dbReference type="CDD" id="cd00130">
    <property type="entry name" value="PAS"/>
    <property type="match status" value="1"/>
</dbReference>
<feature type="domain" description="Methyl-accepting transducer" evidence="7">
    <location>
        <begin position="258"/>
        <end position="494"/>
    </location>
</feature>
<proteinExistence type="inferred from homology"/>
<dbReference type="AlphaFoldDB" id="A0A2U2MWM4"/>
<accession>A0A2U2MWM4</accession>
<dbReference type="SUPFAM" id="SSF55785">
    <property type="entry name" value="PYP-like sensor domain (PAS domain)"/>
    <property type="match status" value="1"/>
</dbReference>
<sequence length="530" mass="57243">MRVNEPVTQNNVPVQSGANILSTTDRKGRITHVNEEFVEISGYSREELIGQPHNLLRHPDMPRLAFEDFWRTLEAGRSWMGLIKNRCKNGDHYWVKAFATPIRDANGEVTEYQSVRTAVADTYALKRAEQIYGHARANEPDKGKLSEAYRRPWRPSLVAYLVGAQAVPLIALLVMALMGAMPPVAGATLAGLIAVPIAVAIWCSKPYSALVKEASAIVDDPLAEAVFVGRHDGSARIRLAMMKVRTELDAVTKRLSDTSLAIGIAAGDAEDNTRQAASAMAKQSAEVEGVASASEEMSQTLQEISRNTTETADTAGEATKQGQEARQRMETTREAMNRLEGQIHRSTELVNTLAASGQEIEKVLTVINGIAEQTNLLALNASIEAARAGTAGRGFSVVAEEVRVLAARTQESTDEIRRIVATVQDSAEHATEAMAESHREAESTRALMVNTEDQLQELVAAAEAISSLTTQIASAVEEQTTVGAQMSQNISEISELAKAATGGADACVNRIGSVVEEVGRMRGLIQQFQQ</sequence>
<dbReference type="Gene3D" id="1.10.287.950">
    <property type="entry name" value="Methyl-accepting chemotaxis protein"/>
    <property type="match status" value="1"/>
</dbReference>
<comment type="subcellular location">
    <subcellularLocation>
        <location evidence="1">Membrane</location>
    </subcellularLocation>
</comment>
<dbReference type="PANTHER" id="PTHR32089">
    <property type="entry name" value="METHYL-ACCEPTING CHEMOTAXIS PROTEIN MCPB"/>
    <property type="match status" value="1"/>
</dbReference>
<gene>
    <name evidence="9" type="ORF">DEM34_17505</name>
</gene>
<evidence type="ECO:0000259" key="8">
    <source>
        <dbReference type="PROSITE" id="PS50112"/>
    </source>
</evidence>
<evidence type="ECO:0000259" key="7">
    <source>
        <dbReference type="PROSITE" id="PS50111"/>
    </source>
</evidence>
<dbReference type="EMBL" id="QFFI01000043">
    <property type="protein sequence ID" value="PWG61222.1"/>
    <property type="molecule type" value="Genomic_DNA"/>
</dbReference>
<dbReference type="GO" id="GO:0016020">
    <property type="term" value="C:membrane"/>
    <property type="evidence" value="ECO:0007669"/>
    <property type="project" value="UniProtKB-SubCell"/>
</dbReference>
<dbReference type="SUPFAM" id="SSF58104">
    <property type="entry name" value="Methyl-accepting chemotaxis protein (MCP) signaling domain"/>
    <property type="match status" value="1"/>
</dbReference>
<feature type="transmembrane region" description="Helical" evidence="6">
    <location>
        <begin position="184"/>
        <end position="203"/>
    </location>
</feature>
<dbReference type="RefSeq" id="WP_109680121.1">
    <property type="nucleotide sequence ID" value="NZ_CP086615.1"/>
</dbReference>
<dbReference type="PANTHER" id="PTHR32089:SF112">
    <property type="entry name" value="LYSOZYME-LIKE PROTEIN-RELATED"/>
    <property type="match status" value="1"/>
</dbReference>
<reference evidence="9 10" key="1">
    <citation type="submission" date="2018-05" db="EMBL/GenBank/DDBJ databases">
        <title>Spiribacter halobius sp. nov., a moderately halophilic bacterium isolated from marine solar saltern.</title>
        <authorList>
            <person name="Zheng W.-S."/>
            <person name="Lu D.-C."/>
            <person name="Du Z.-J."/>
        </authorList>
    </citation>
    <scope>NUCLEOTIDE SEQUENCE [LARGE SCALE GENOMIC DNA]</scope>
    <source>
        <strain evidence="9 10">E85</strain>
    </source>
</reference>